<dbReference type="Proteomes" id="UP000006976">
    <property type="component" value="Unassembled WGS sequence"/>
</dbReference>
<reference evidence="1 2" key="1">
    <citation type="submission" date="2012-04" db="EMBL/GenBank/DDBJ databases">
        <title>The Genome Sequence of Bacillus cereus VD078.</title>
        <authorList>
            <consortium name="The Broad Institute Genome Sequencing Platform"/>
            <consortium name="The Broad Institute Genome Sequencing Center for Infectious Disease"/>
            <person name="Feldgarden M."/>
            <person name="Van der Auwera G.A."/>
            <person name="Mahillon J."/>
            <person name="Duprez V."/>
            <person name="Timmery S."/>
            <person name="Mattelet C."/>
            <person name="Dierick K."/>
            <person name="Sun M."/>
            <person name="Yu Z."/>
            <person name="Zhu L."/>
            <person name="Hu X."/>
            <person name="Shank E.B."/>
            <person name="Swiecicka I."/>
            <person name="Hansen B.M."/>
            <person name="Andrup L."/>
            <person name="Young S.K."/>
            <person name="Zeng Q."/>
            <person name="Gargeya S."/>
            <person name="Fitzgerald M."/>
            <person name="Haas B."/>
            <person name="Abouelleil A."/>
            <person name="Alvarado L."/>
            <person name="Arachchi H.M."/>
            <person name="Berlin A."/>
            <person name="Chapman S.B."/>
            <person name="Goldberg J."/>
            <person name="Griggs A."/>
            <person name="Gujja S."/>
            <person name="Hansen M."/>
            <person name="Howarth C."/>
            <person name="Imamovic A."/>
            <person name="Larimer J."/>
            <person name="McCowen C."/>
            <person name="Montmayeur A."/>
            <person name="Murphy C."/>
            <person name="Neiman D."/>
            <person name="Pearson M."/>
            <person name="Priest M."/>
            <person name="Roberts A."/>
            <person name="Saif S."/>
            <person name="Shea T."/>
            <person name="Sisk P."/>
            <person name="Sykes S."/>
            <person name="Wortman J."/>
            <person name="Nusbaum C."/>
            <person name="Birren B."/>
        </authorList>
    </citation>
    <scope>NUCLEOTIDE SEQUENCE [LARGE SCALE GENOMIC DNA]</scope>
    <source>
        <strain evidence="1 2">VD078</strain>
    </source>
</reference>
<sequence length="44" mass="5012">MGQKGHPVVVVKNEVETKISEDYTMLEFSYTATLFFQNKAAVYP</sequence>
<gene>
    <name evidence="1" type="ORF">III_05387</name>
</gene>
<protein>
    <submittedName>
        <fullName evidence="1">Uncharacterized protein</fullName>
    </submittedName>
</protein>
<organism evidence="1 2">
    <name type="scientific">Bacillus mycoides</name>
    <dbReference type="NCBI Taxonomy" id="1405"/>
    <lineage>
        <taxon>Bacteria</taxon>
        <taxon>Bacillati</taxon>
        <taxon>Bacillota</taxon>
        <taxon>Bacilli</taxon>
        <taxon>Bacillales</taxon>
        <taxon>Bacillaceae</taxon>
        <taxon>Bacillus</taxon>
        <taxon>Bacillus cereus group</taxon>
    </lineage>
</organism>
<dbReference type="AlphaFoldDB" id="A0ABC9QWB6"/>
<evidence type="ECO:0000313" key="1">
    <source>
        <dbReference type="EMBL" id="EJR31161.1"/>
    </source>
</evidence>
<dbReference type="RefSeq" id="WP_002169498.1">
    <property type="nucleotide sequence ID" value="NZ_JH792252.1"/>
</dbReference>
<accession>A0ABC9QWB6</accession>
<comment type="caution">
    <text evidence="1">The sequence shown here is derived from an EMBL/GenBank/DDBJ whole genome shotgun (WGS) entry which is preliminary data.</text>
</comment>
<dbReference type="EMBL" id="AHEV01000043">
    <property type="protein sequence ID" value="EJR31161.1"/>
    <property type="molecule type" value="Genomic_DNA"/>
</dbReference>
<proteinExistence type="predicted"/>
<evidence type="ECO:0000313" key="2">
    <source>
        <dbReference type="Proteomes" id="UP000006976"/>
    </source>
</evidence>
<name>A0ABC9QWB6_BACMY</name>